<keyword evidence="1" id="KW-0862">Zinc</keyword>
<dbReference type="AlphaFoldDB" id="A0AAD7KA54"/>
<dbReference type="EMBL" id="JARKIB010000004">
    <property type="protein sequence ID" value="KAJ7781389.1"/>
    <property type="molecule type" value="Genomic_DNA"/>
</dbReference>
<accession>A0AAD7KA54</accession>
<name>A0AAD7KA54_9AGAR</name>
<dbReference type="Proteomes" id="UP001215598">
    <property type="component" value="Unassembled WGS sequence"/>
</dbReference>
<comment type="caution">
    <text evidence="3">The sequence shown here is derived from an EMBL/GenBank/DDBJ whole genome shotgun (WGS) entry which is preliminary data.</text>
</comment>
<sequence>MATQSMPEVSQQRWDETLRGLISLSNATMQKNAVLEAHVAELEMEVGMWQSAHSVAVESVERNGAAHQRLVSSLHKQISSRGLFEKQNPLILCVINGDEKLFSGFGQGQQGGMDAARDPNPKNRHRELLDRLIGNNICSVQQFDAFVAGFSQCSPRFSLVDVGYVDGTDMKMREYVQTYVRFPQTLRVFLAGGNDPQYTSTFDALESEQVLGKVVILKGNDDNVDISIPLPSLKVDGIFMHHQLRPRPLTVRCVNTTAGGLISPQSPASHTSGRSIDPALPLHKQNPPPCNEHYLMTCSKGPAVCKYSHEYHLTSEQLASLASNAKKAPCNWLKNGLQCPYGDQCCWGHRCPNGRNCFHLSKGKCWFKGEAMHPPLPHEMSPRSA</sequence>
<dbReference type="PROSITE" id="PS50103">
    <property type="entry name" value="ZF_C3H1"/>
    <property type="match status" value="2"/>
</dbReference>
<dbReference type="Pfam" id="PF25540">
    <property type="entry name" value="DUF7923"/>
    <property type="match status" value="1"/>
</dbReference>
<evidence type="ECO:0000256" key="1">
    <source>
        <dbReference type="PROSITE-ProRule" id="PRU00723"/>
    </source>
</evidence>
<protein>
    <recommendedName>
        <fullName evidence="2">C3H1-type domain-containing protein</fullName>
    </recommendedName>
</protein>
<dbReference type="GO" id="GO:0008270">
    <property type="term" value="F:zinc ion binding"/>
    <property type="evidence" value="ECO:0007669"/>
    <property type="project" value="UniProtKB-KW"/>
</dbReference>
<evidence type="ECO:0000313" key="3">
    <source>
        <dbReference type="EMBL" id="KAJ7781389.1"/>
    </source>
</evidence>
<dbReference type="PANTHER" id="PTHR37543">
    <property type="entry name" value="CCCH ZINC FINGER DNA BINDING PROTEIN (AFU_ORTHOLOGUE AFUA_5G12760)"/>
    <property type="match status" value="1"/>
</dbReference>
<evidence type="ECO:0000313" key="4">
    <source>
        <dbReference type="Proteomes" id="UP001215598"/>
    </source>
</evidence>
<dbReference type="PANTHER" id="PTHR37543:SF1">
    <property type="entry name" value="CCCH ZINC FINGER DNA BINDING PROTEIN (AFU_ORTHOLOGUE AFUA_5G12760)"/>
    <property type="match status" value="1"/>
</dbReference>
<evidence type="ECO:0000259" key="2">
    <source>
        <dbReference type="PROSITE" id="PS50103"/>
    </source>
</evidence>
<feature type="domain" description="C3H1-type" evidence="2">
    <location>
        <begin position="284"/>
        <end position="312"/>
    </location>
</feature>
<gene>
    <name evidence="3" type="ORF">B0H16DRAFT_1818649</name>
</gene>
<organism evidence="3 4">
    <name type="scientific">Mycena metata</name>
    <dbReference type="NCBI Taxonomy" id="1033252"/>
    <lineage>
        <taxon>Eukaryota</taxon>
        <taxon>Fungi</taxon>
        <taxon>Dikarya</taxon>
        <taxon>Basidiomycota</taxon>
        <taxon>Agaricomycotina</taxon>
        <taxon>Agaricomycetes</taxon>
        <taxon>Agaricomycetidae</taxon>
        <taxon>Agaricales</taxon>
        <taxon>Marasmiineae</taxon>
        <taxon>Mycenaceae</taxon>
        <taxon>Mycena</taxon>
    </lineage>
</organism>
<reference evidence="3" key="1">
    <citation type="submission" date="2023-03" db="EMBL/GenBank/DDBJ databases">
        <title>Massive genome expansion in bonnet fungi (Mycena s.s.) driven by repeated elements and novel gene families across ecological guilds.</title>
        <authorList>
            <consortium name="Lawrence Berkeley National Laboratory"/>
            <person name="Harder C.B."/>
            <person name="Miyauchi S."/>
            <person name="Viragh M."/>
            <person name="Kuo A."/>
            <person name="Thoen E."/>
            <person name="Andreopoulos B."/>
            <person name="Lu D."/>
            <person name="Skrede I."/>
            <person name="Drula E."/>
            <person name="Henrissat B."/>
            <person name="Morin E."/>
            <person name="Kohler A."/>
            <person name="Barry K."/>
            <person name="LaButti K."/>
            <person name="Morin E."/>
            <person name="Salamov A."/>
            <person name="Lipzen A."/>
            <person name="Mereny Z."/>
            <person name="Hegedus B."/>
            <person name="Baldrian P."/>
            <person name="Stursova M."/>
            <person name="Weitz H."/>
            <person name="Taylor A."/>
            <person name="Grigoriev I.V."/>
            <person name="Nagy L.G."/>
            <person name="Martin F."/>
            <person name="Kauserud H."/>
        </authorList>
    </citation>
    <scope>NUCLEOTIDE SEQUENCE</scope>
    <source>
        <strain evidence="3">CBHHK182m</strain>
    </source>
</reference>
<feature type="domain" description="C3H1-type" evidence="2">
    <location>
        <begin position="324"/>
        <end position="352"/>
    </location>
</feature>
<feature type="zinc finger region" description="C3H1-type" evidence="1">
    <location>
        <begin position="284"/>
        <end position="312"/>
    </location>
</feature>
<keyword evidence="1" id="KW-0863">Zinc-finger</keyword>
<feature type="zinc finger region" description="C3H1-type" evidence="1">
    <location>
        <begin position="324"/>
        <end position="352"/>
    </location>
</feature>
<proteinExistence type="predicted"/>
<keyword evidence="4" id="KW-1185">Reference proteome</keyword>
<dbReference type="InterPro" id="IPR057683">
    <property type="entry name" value="DUF7923"/>
</dbReference>
<keyword evidence="1" id="KW-0479">Metal-binding</keyword>
<dbReference type="InterPro" id="IPR000571">
    <property type="entry name" value="Znf_CCCH"/>
</dbReference>